<dbReference type="Gene3D" id="1.10.150.20">
    <property type="entry name" value="5' to 3' exonuclease, C-terminal subdomain"/>
    <property type="match status" value="1"/>
</dbReference>
<reference evidence="7 8" key="1">
    <citation type="submission" date="2009-04" db="EMBL/GenBank/DDBJ databases">
        <authorList>
            <person name="Reysenbach A.-L."/>
            <person name="Heidelberg J.F."/>
            <person name="Nelson W.C."/>
        </authorList>
    </citation>
    <scope>NUCLEOTIDE SEQUENCE [LARGE SCALE GENOMIC DNA]</scope>
    <source>
        <strain evidence="7 8">SS-5</strain>
    </source>
</reference>
<dbReference type="SUPFAM" id="SSF47807">
    <property type="entry name" value="5' to 3' exonuclease, C-terminal subdomain"/>
    <property type="match status" value="1"/>
</dbReference>
<evidence type="ECO:0000256" key="2">
    <source>
        <dbReference type="ARBA" id="ARBA00022801"/>
    </source>
</evidence>
<dbReference type="FunFam" id="1.10.150.20:FF:000003">
    <property type="entry name" value="DNA polymerase I"/>
    <property type="match status" value="1"/>
</dbReference>
<dbReference type="EC" id="2.7.7.7" evidence="7"/>
<sequence>MKNKVLLIDGSSYLYRAYYALPPLTAPDGRPTGAVYGFIRMLLKTLSVFNTPYVAVAFDLPGKTLRHEKFSEYKATRKETPDPLKQQIPILKEIIQLLGIKILEIPGYEADDIIATLSKKAEIEGYEAIIVTPDKDMNQLISDNIKIFNPVKEELLDKEKIKEKYGIYPQQFIDYLTMIGDAVDNIPGIKGIGPKTAAALLQEFGSLENILENVDKLKGKLKESFKEVDKEQLQRMKEIIKLDANIEINIKIEDLKKSKPDLEKLKQIFQELGFKSLLKDVEKSNLKIKEEKIEQKSLF</sequence>
<dbReference type="Pfam" id="PF01367">
    <property type="entry name" value="5_3_exonuc"/>
    <property type="match status" value="1"/>
</dbReference>
<dbReference type="PANTHER" id="PTHR42646">
    <property type="entry name" value="FLAP ENDONUCLEASE XNI"/>
    <property type="match status" value="1"/>
</dbReference>
<dbReference type="OrthoDB" id="9806424at2"/>
<dbReference type="PANTHER" id="PTHR42646:SF2">
    <property type="entry name" value="5'-3' EXONUCLEASE FAMILY PROTEIN"/>
    <property type="match status" value="1"/>
</dbReference>
<dbReference type="GO" id="GO:0003887">
    <property type="term" value="F:DNA-directed DNA polymerase activity"/>
    <property type="evidence" value="ECO:0007669"/>
    <property type="project" value="UniProtKB-EC"/>
</dbReference>
<protein>
    <submittedName>
        <fullName evidence="7">DNA polymerase I, thermostable</fullName>
        <ecNumber evidence="7">2.7.7.7</ecNumber>
    </submittedName>
</protein>
<proteinExistence type="predicted"/>
<keyword evidence="7" id="KW-0548">Nucleotidyltransferase</keyword>
<dbReference type="GO" id="GO:0017108">
    <property type="term" value="F:5'-flap endonuclease activity"/>
    <property type="evidence" value="ECO:0007669"/>
    <property type="project" value="InterPro"/>
</dbReference>
<evidence type="ECO:0000259" key="6">
    <source>
        <dbReference type="SMART" id="SM00475"/>
    </source>
</evidence>
<evidence type="ECO:0000313" key="8">
    <source>
        <dbReference type="Proteomes" id="UP000005540"/>
    </source>
</evidence>
<dbReference type="InterPro" id="IPR002421">
    <property type="entry name" value="5-3_exonuclease"/>
</dbReference>
<dbReference type="Gene3D" id="3.40.50.1010">
    <property type="entry name" value="5'-nuclease"/>
    <property type="match status" value="1"/>
</dbReference>
<feature type="domain" description="5'-3' exonuclease" evidence="6">
    <location>
        <begin position="3"/>
        <end position="258"/>
    </location>
</feature>
<evidence type="ECO:0000256" key="3">
    <source>
        <dbReference type="ARBA" id="ARBA00022839"/>
    </source>
</evidence>
<dbReference type="RefSeq" id="WP_007546456.1">
    <property type="nucleotide sequence ID" value="NZ_ABZS01000052.1"/>
</dbReference>
<dbReference type="FunFam" id="3.40.50.1010:FF:000001">
    <property type="entry name" value="DNA polymerase I"/>
    <property type="match status" value="1"/>
</dbReference>
<keyword evidence="7" id="KW-0808">Transferase</keyword>
<keyword evidence="4" id="KW-0238">DNA-binding</keyword>
<dbReference type="SMART" id="SM00279">
    <property type="entry name" value="HhH2"/>
    <property type="match status" value="1"/>
</dbReference>
<keyword evidence="2" id="KW-0378">Hydrolase</keyword>
<dbReference type="GO" id="GO:0033567">
    <property type="term" value="P:DNA replication, Okazaki fragment processing"/>
    <property type="evidence" value="ECO:0007669"/>
    <property type="project" value="InterPro"/>
</dbReference>
<dbReference type="InterPro" id="IPR020045">
    <property type="entry name" value="DNA_polI_H3TH"/>
</dbReference>
<gene>
    <name evidence="7" type="ORF">SULYE_0701</name>
</gene>
<dbReference type="Proteomes" id="UP000005540">
    <property type="component" value="Unassembled WGS sequence"/>
</dbReference>
<comment type="caution">
    <text evidence="7">The sequence shown here is derived from an EMBL/GenBank/DDBJ whole genome shotgun (WGS) entry which is preliminary data.</text>
</comment>
<keyword evidence="1" id="KW-0540">Nuclease</keyword>
<dbReference type="GO" id="GO:0003677">
    <property type="term" value="F:DNA binding"/>
    <property type="evidence" value="ECO:0007669"/>
    <property type="project" value="UniProtKB-KW"/>
</dbReference>
<dbReference type="AlphaFoldDB" id="C4FJF4"/>
<evidence type="ECO:0000256" key="5">
    <source>
        <dbReference type="SAM" id="Coils"/>
    </source>
</evidence>
<dbReference type="CDD" id="cd09859">
    <property type="entry name" value="PIN_53EXO"/>
    <property type="match status" value="1"/>
</dbReference>
<dbReference type="InterPro" id="IPR008918">
    <property type="entry name" value="HhH2"/>
</dbReference>
<dbReference type="SMART" id="SM00475">
    <property type="entry name" value="53EXOc"/>
    <property type="match status" value="1"/>
</dbReference>
<keyword evidence="8" id="KW-1185">Reference proteome</keyword>
<organism evidence="7 8">
    <name type="scientific">Sulfurihydrogenibium yellowstonense SS-5</name>
    <dbReference type="NCBI Taxonomy" id="432331"/>
    <lineage>
        <taxon>Bacteria</taxon>
        <taxon>Pseudomonadati</taxon>
        <taxon>Aquificota</taxon>
        <taxon>Aquificia</taxon>
        <taxon>Aquificales</taxon>
        <taxon>Hydrogenothermaceae</taxon>
        <taxon>Sulfurihydrogenibium</taxon>
    </lineage>
</organism>
<dbReference type="InterPro" id="IPR029060">
    <property type="entry name" value="PIN-like_dom_sf"/>
</dbReference>
<evidence type="ECO:0000256" key="1">
    <source>
        <dbReference type="ARBA" id="ARBA00022722"/>
    </source>
</evidence>
<evidence type="ECO:0000313" key="7">
    <source>
        <dbReference type="EMBL" id="EEP60797.1"/>
    </source>
</evidence>
<keyword evidence="3" id="KW-0269">Exonuclease</keyword>
<keyword evidence="5" id="KW-0175">Coiled coil</keyword>
<dbReference type="GO" id="GO:0008409">
    <property type="term" value="F:5'-3' exonuclease activity"/>
    <property type="evidence" value="ECO:0007669"/>
    <property type="project" value="InterPro"/>
</dbReference>
<name>C4FJF4_9AQUI</name>
<accession>C4FJF4</accession>
<dbReference type="EMBL" id="ABZS01000052">
    <property type="protein sequence ID" value="EEP60797.1"/>
    <property type="molecule type" value="Genomic_DNA"/>
</dbReference>
<dbReference type="CDD" id="cd09898">
    <property type="entry name" value="H3TH_53EXO"/>
    <property type="match status" value="1"/>
</dbReference>
<dbReference type="InterPro" id="IPR020046">
    <property type="entry name" value="5-3_exonucl_a-hlix_arch_N"/>
</dbReference>
<dbReference type="SUPFAM" id="SSF88723">
    <property type="entry name" value="PIN domain-like"/>
    <property type="match status" value="1"/>
</dbReference>
<dbReference type="Pfam" id="PF02739">
    <property type="entry name" value="5_3_exonuc_N"/>
    <property type="match status" value="1"/>
</dbReference>
<dbReference type="InterPro" id="IPR036279">
    <property type="entry name" value="5-3_exonuclease_C_sf"/>
</dbReference>
<evidence type="ECO:0000256" key="4">
    <source>
        <dbReference type="ARBA" id="ARBA00023125"/>
    </source>
</evidence>
<dbReference type="InterPro" id="IPR038969">
    <property type="entry name" value="FEN"/>
</dbReference>
<feature type="coiled-coil region" evidence="5">
    <location>
        <begin position="207"/>
        <end position="234"/>
    </location>
</feature>